<dbReference type="Proteomes" id="UP000593571">
    <property type="component" value="Unassembled WGS sequence"/>
</dbReference>
<comment type="caution">
    <text evidence="1">The sequence shown here is derived from an EMBL/GenBank/DDBJ whole genome shotgun (WGS) entry which is preliminary data.</text>
</comment>
<proteinExistence type="predicted"/>
<accession>A0A7J8CI21</accession>
<dbReference type="AlphaFoldDB" id="A0A7J8CI21"/>
<dbReference type="EMBL" id="JACASE010000014">
    <property type="protein sequence ID" value="KAF6410487.1"/>
    <property type="molecule type" value="Genomic_DNA"/>
</dbReference>
<protein>
    <submittedName>
        <fullName evidence="1">Uncharacterized protein</fullName>
    </submittedName>
</protein>
<evidence type="ECO:0000313" key="1">
    <source>
        <dbReference type="EMBL" id="KAF6410487.1"/>
    </source>
</evidence>
<reference evidence="1 2" key="1">
    <citation type="journal article" date="2020" name="Nature">
        <title>Six reference-quality genomes reveal evolution of bat adaptations.</title>
        <authorList>
            <person name="Jebb D."/>
            <person name="Huang Z."/>
            <person name="Pippel M."/>
            <person name="Hughes G.M."/>
            <person name="Lavrichenko K."/>
            <person name="Devanna P."/>
            <person name="Winkler S."/>
            <person name="Jermiin L.S."/>
            <person name="Skirmuntt E.C."/>
            <person name="Katzourakis A."/>
            <person name="Burkitt-Gray L."/>
            <person name="Ray D.A."/>
            <person name="Sullivan K.A.M."/>
            <person name="Roscito J.G."/>
            <person name="Kirilenko B.M."/>
            <person name="Davalos L.M."/>
            <person name="Corthals A.P."/>
            <person name="Power M.L."/>
            <person name="Jones G."/>
            <person name="Ransome R.D."/>
            <person name="Dechmann D.K.N."/>
            <person name="Locatelli A.G."/>
            <person name="Puechmaille S.J."/>
            <person name="Fedrigo O."/>
            <person name="Jarvis E.D."/>
            <person name="Hiller M."/>
            <person name="Vernes S.C."/>
            <person name="Myers E.W."/>
            <person name="Teeling E.C."/>
        </authorList>
    </citation>
    <scope>NUCLEOTIDE SEQUENCE [LARGE SCALE GENOMIC DNA]</scope>
    <source>
        <strain evidence="1">MRouAeg1</strain>
        <tissue evidence="1">Muscle</tissue>
    </source>
</reference>
<sequence>METNCRCSLSFPALSPTGLHALHGTHAPSSCPRAFVHAVSSAWKTPPPEIHMALITSSRSLLKCPLCSDAFLEESLYASHMPDPTPLPCFTIHCSAAINMLCFTDLSSLLTVLHQNGSSVRGVAFVLL</sequence>
<gene>
    <name evidence="1" type="ORF">HJG63_009030</name>
</gene>
<keyword evidence="2" id="KW-1185">Reference proteome</keyword>
<evidence type="ECO:0000313" key="2">
    <source>
        <dbReference type="Proteomes" id="UP000593571"/>
    </source>
</evidence>
<organism evidence="1 2">
    <name type="scientific">Rousettus aegyptiacus</name>
    <name type="common">Egyptian fruit bat</name>
    <name type="synonym">Pteropus aegyptiacus</name>
    <dbReference type="NCBI Taxonomy" id="9407"/>
    <lineage>
        <taxon>Eukaryota</taxon>
        <taxon>Metazoa</taxon>
        <taxon>Chordata</taxon>
        <taxon>Craniata</taxon>
        <taxon>Vertebrata</taxon>
        <taxon>Euteleostomi</taxon>
        <taxon>Mammalia</taxon>
        <taxon>Eutheria</taxon>
        <taxon>Laurasiatheria</taxon>
        <taxon>Chiroptera</taxon>
        <taxon>Yinpterochiroptera</taxon>
        <taxon>Pteropodoidea</taxon>
        <taxon>Pteropodidae</taxon>
        <taxon>Rousettinae</taxon>
        <taxon>Rousettus</taxon>
    </lineage>
</organism>
<name>A0A7J8CI21_ROUAE</name>